<evidence type="ECO:0000259" key="13">
    <source>
        <dbReference type="Pfam" id="PF01435"/>
    </source>
</evidence>
<proteinExistence type="inferred from homology"/>
<organism evidence="14 15">
    <name type="scientific">Candidatus Gottesmanbacteria bacterium RIFCSPHIGHO2_02_FULL_39_14</name>
    <dbReference type="NCBI Taxonomy" id="1798383"/>
    <lineage>
        <taxon>Bacteria</taxon>
        <taxon>Candidatus Gottesmaniibacteriota</taxon>
    </lineage>
</organism>
<keyword evidence="6 12" id="KW-0479">Metal-binding</keyword>
<comment type="subcellular location">
    <subcellularLocation>
        <location evidence="1 12">Cell membrane</location>
        <topology evidence="1 12">Multi-pass membrane protein</topology>
    </subcellularLocation>
</comment>
<dbReference type="InterPro" id="IPR022919">
    <property type="entry name" value="Pept_M48_protease_HtpX"/>
</dbReference>
<evidence type="ECO:0000256" key="12">
    <source>
        <dbReference type="HAMAP-Rule" id="MF_00188"/>
    </source>
</evidence>
<dbReference type="PANTHER" id="PTHR43221">
    <property type="entry name" value="PROTEASE HTPX"/>
    <property type="match status" value="1"/>
</dbReference>
<feature type="domain" description="Peptidase M48" evidence="13">
    <location>
        <begin position="81"/>
        <end position="294"/>
    </location>
</feature>
<dbReference type="GO" id="GO:0008270">
    <property type="term" value="F:zinc ion binding"/>
    <property type="evidence" value="ECO:0007669"/>
    <property type="project" value="UniProtKB-UniRule"/>
</dbReference>
<dbReference type="EMBL" id="MFJM01000064">
    <property type="protein sequence ID" value="OGG15932.1"/>
    <property type="molecule type" value="Genomic_DNA"/>
</dbReference>
<sequence>MSIYEHIQGNKIKTVFIMVFFTLFTTMLAYLLGKSLGYGTSWVGIALVFTGVTSIASYYYSDKIVLSISGAREADRSKDFDLYTVTENIAIAAGLPKPKVYLIDDSAPNAFATGRDPFHAVVCVTTGLVKKLNRRELEGVISHEISHIANFDIRLMAIVTVLVGMIALLSDWFTRSLWWKRDTDRERISAAVMIISLILVFISPLIATLIQLAVSRRREFLADASGALLTRNPQSLASALDKISKDREVLEAATNATAHLYIINPFKEKKFSAWFASLFNTHPPIEERIRILKEM</sequence>
<evidence type="ECO:0000256" key="8">
    <source>
        <dbReference type="ARBA" id="ARBA00022833"/>
    </source>
</evidence>
<feature type="active site" evidence="12">
    <location>
        <position position="144"/>
    </location>
</feature>
<dbReference type="GO" id="GO:0004222">
    <property type="term" value="F:metalloendopeptidase activity"/>
    <property type="evidence" value="ECO:0007669"/>
    <property type="project" value="UniProtKB-UniRule"/>
</dbReference>
<keyword evidence="7 12" id="KW-0378">Hydrolase</keyword>
<comment type="caution">
    <text evidence="14">The sequence shown here is derived from an EMBL/GenBank/DDBJ whole genome shotgun (WGS) entry which is preliminary data.</text>
</comment>
<dbReference type="PANTHER" id="PTHR43221:SF1">
    <property type="entry name" value="PROTEASE HTPX"/>
    <property type="match status" value="1"/>
</dbReference>
<keyword evidence="10 12" id="KW-0482">Metalloprotease</keyword>
<dbReference type="CDD" id="cd07340">
    <property type="entry name" value="M48B_Htpx_like"/>
    <property type="match status" value="1"/>
</dbReference>
<evidence type="ECO:0000256" key="4">
    <source>
        <dbReference type="ARBA" id="ARBA00022670"/>
    </source>
</evidence>
<evidence type="ECO:0000313" key="14">
    <source>
        <dbReference type="EMBL" id="OGG15932.1"/>
    </source>
</evidence>
<comment type="similarity">
    <text evidence="2 12">Belongs to the peptidase M48B family.</text>
</comment>
<keyword evidence="8 12" id="KW-0862">Zinc</keyword>
<feature type="transmembrane region" description="Helical" evidence="12">
    <location>
        <begin position="151"/>
        <end position="170"/>
    </location>
</feature>
<evidence type="ECO:0000256" key="5">
    <source>
        <dbReference type="ARBA" id="ARBA00022692"/>
    </source>
</evidence>
<comment type="cofactor">
    <cofactor evidence="12">
        <name>Zn(2+)</name>
        <dbReference type="ChEBI" id="CHEBI:29105"/>
    </cofactor>
    <text evidence="12">Binds 1 zinc ion per subunit.</text>
</comment>
<accession>A0A1F5ZUW8</accession>
<keyword evidence="4 12" id="KW-0645">Protease</keyword>
<keyword evidence="5 12" id="KW-0812">Transmembrane</keyword>
<evidence type="ECO:0000256" key="6">
    <source>
        <dbReference type="ARBA" id="ARBA00022723"/>
    </source>
</evidence>
<keyword evidence="9 12" id="KW-1133">Transmembrane helix</keyword>
<evidence type="ECO:0000256" key="1">
    <source>
        <dbReference type="ARBA" id="ARBA00004651"/>
    </source>
</evidence>
<evidence type="ECO:0000256" key="7">
    <source>
        <dbReference type="ARBA" id="ARBA00022801"/>
    </source>
</evidence>
<reference evidence="14 15" key="1">
    <citation type="journal article" date="2016" name="Nat. Commun.">
        <title>Thousands of microbial genomes shed light on interconnected biogeochemical processes in an aquifer system.</title>
        <authorList>
            <person name="Anantharaman K."/>
            <person name="Brown C.T."/>
            <person name="Hug L.A."/>
            <person name="Sharon I."/>
            <person name="Castelle C.J."/>
            <person name="Probst A.J."/>
            <person name="Thomas B.C."/>
            <person name="Singh A."/>
            <person name="Wilkins M.J."/>
            <person name="Karaoz U."/>
            <person name="Brodie E.L."/>
            <person name="Williams K.H."/>
            <person name="Hubbard S.S."/>
            <person name="Banfield J.F."/>
        </authorList>
    </citation>
    <scope>NUCLEOTIDE SEQUENCE [LARGE SCALE GENOMIC DNA]</scope>
</reference>
<dbReference type="STRING" id="1798383.A3D78_00395"/>
<evidence type="ECO:0000256" key="2">
    <source>
        <dbReference type="ARBA" id="ARBA00009779"/>
    </source>
</evidence>
<protein>
    <recommendedName>
        <fullName evidence="12">Protease HtpX homolog</fullName>
        <ecNumber evidence="12">3.4.24.-</ecNumber>
    </recommendedName>
</protein>
<dbReference type="InterPro" id="IPR050083">
    <property type="entry name" value="HtpX_protease"/>
</dbReference>
<feature type="transmembrane region" description="Helical" evidence="12">
    <location>
        <begin position="12"/>
        <end position="33"/>
    </location>
</feature>
<evidence type="ECO:0000313" key="15">
    <source>
        <dbReference type="Proteomes" id="UP000176253"/>
    </source>
</evidence>
<dbReference type="HAMAP" id="MF_00188">
    <property type="entry name" value="Pept_M48_protease_HtpX"/>
    <property type="match status" value="1"/>
</dbReference>
<dbReference type="Gene3D" id="3.30.2010.10">
    <property type="entry name" value="Metalloproteases ('zincins'), catalytic domain"/>
    <property type="match status" value="1"/>
</dbReference>
<dbReference type="InterPro" id="IPR001915">
    <property type="entry name" value="Peptidase_M48"/>
</dbReference>
<gene>
    <name evidence="12" type="primary">htpX</name>
    <name evidence="14" type="ORF">A3D78_00395</name>
</gene>
<feature type="binding site" evidence="12">
    <location>
        <position position="219"/>
    </location>
    <ligand>
        <name>Zn(2+)</name>
        <dbReference type="ChEBI" id="CHEBI:29105"/>
        <note>catalytic</note>
    </ligand>
</feature>
<dbReference type="GO" id="GO:0006508">
    <property type="term" value="P:proteolysis"/>
    <property type="evidence" value="ECO:0007669"/>
    <property type="project" value="UniProtKB-KW"/>
</dbReference>
<feature type="transmembrane region" description="Helical" evidence="12">
    <location>
        <begin position="190"/>
        <end position="210"/>
    </location>
</feature>
<dbReference type="AlphaFoldDB" id="A0A1F5ZUW8"/>
<feature type="binding site" evidence="12">
    <location>
        <position position="143"/>
    </location>
    <ligand>
        <name>Zn(2+)</name>
        <dbReference type="ChEBI" id="CHEBI:29105"/>
        <note>catalytic</note>
    </ligand>
</feature>
<feature type="transmembrane region" description="Helical" evidence="12">
    <location>
        <begin position="39"/>
        <end position="60"/>
    </location>
</feature>
<dbReference type="EC" id="3.4.24.-" evidence="12"/>
<evidence type="ECO:0000256" key="10">
    <source>
        <dbReference type="ARBA" id="ARBA00023049"/>
    </source>
</evidence>
<evidence type="ECO:0000256" key="9">
    <source>
        <dbReference type="ARBA" id="ARBA00022989"/>
    </source>
</evidence>
<dbReference type="GO" id="GO:0005886">
    <property type="term" value="C:plasma membrane"/>
    <property type="evidence" value="ECO:0007669"/>
    <property type="project" value="UniProtKB-SubCell"/>
</dbReference>
<name>A0A1F5ZUW8_9BACT</name>
<evidence type="ECO:0000256" key="11">
    <source>
        <dbReference type="ARBA" id="ARBA00023136"/>
    </source>
</evidence>
<keyword evidence="11 12" id="KW-0472">Membrane</keyword>
<dbReference type="Pfam" id="PF01435">
    <property type="entry name" value="Peptidase_M48"/>
    <property type="match status" value="1"/>
</dbReference>
<keyword evidence="3 12" id="KW-1003">Cell membrane</keyword>
<feature type="binding site" evidence="12">
    <location>
        <position position="147"/>
    </location>
    <ligand>
        <name>Zn(2+)</name>
        <dbReference type="ChEBI" id="CHEBI:29105"/>
        <note>catalytic</note>
    </ligand>
</feature>
<dbReference type="Proteomes" id="UP000176253">
    <property type="component" value="Unassembled WGS sequence"/>
</dbReference>
<evidence type="ECO:0000256" key="3">
    <source>
        <dbReference type="ARBA" id="ARBA00022475"/>
    </source>
</evidence>